<dbReference type="RefSeq" id="WP_257632672.1">
    <property type="nucleotide sequence ID" value="NZ_JANIIC010000027.1"/>
</dbReference>
<organism evidence="1 2">
    <name type="scientific">Streptomyces malaysiensis subsp. samsunensis</name>
    <dbReference type="NCBI Taxonomy" id="459658"/>
    <lineage>
        <taxon>Bacteria</taxon>
        <taxon>Bacillati</taxon>
        <taxon>Actinomycetota</taxon>
        <taxon>Actinomycetes</taxon>
        <taxon>Kitasatosporales</taxon>
        <taxon>Streptomycetaceae</taxon>
        <taxon>Streptomyces</taxon>
        <taxon>Streptomyces violaceusniger group</taxon>
    </lineage>
</organism>
<keyword evidence="2" id="KW-1185">Reference proteome</keyword>
<dbReference type="EMBL" id="JANIIC010000027">
    <property type="protein sequence ID" value="MCQ8831793.1"/>
    <property type="molecule type" value="Genomic_DNA"/>
</dbReference>
<dbReference type="Proteomes" id="UP001142400">
    <property type="component" value="Unassembled WGS sequence"/>
</dbReference>
<comment type="caution">
    <text evidence="1">The sequence shown here is derived from an EMBL/GenBank/DDBJ whole genome shotgun (WGS) entry which is preliminary data.</text>
</comment>
<accession>A0A9X2RVA8</accession>
<gene>
    <name evidence="1" type="ORF">NQU54_22655</name>
</gene>
<reference evidence="1" key="1">
    <citation type="submission" date="2022-06" db="EMBL/GenBank/DDBJ databases">
        <title>WGS of actinobacteria.</title>
        <authorList>
            <person name="Thawai C."/>
        </authorList>
    </citation>
    <scope>NUCLEOTIDE SEQUENCE</scope>
    <source>
        <strain evidence="1">DSM 42010</strain>
    </source>
</reference>
<dbReference type="AlphaFoldDB" id="A0A9X2RVA8"/>
<proteinExistence type="predicted"/>
<name>A0A9X2RVA8_STRMQ</name>
<evidence type="ECO:0000313" key="1">
    <source>
        <dbReference type="EMBL" id="MCQ8831793.1"/>
    </source>
</evidence>
<sequence>MSSTWKWEITVDNGRRSGTARGETIAAASATAESILPGIANDVTQRLRVTGGRVTRFKAQRTS</sequence>
<evidence type="ECO:0000313" key="2">
    <source>
        <dbReference type="Proteomes" id="UP001142400"/>
    </source>
</evidence>
<protein>
    <submittedName>
        <fullName evidence="1">Uncharacterized protein</fullName>
    </submittedName>
</protein>